<evidence type="ECO:0000256" key="4">
    <source>
        <dbReference type="ARBA" id="ARBA00022970"/>
    </source>
</evidence>
<evidence type="ECO:0000313" key="8">
    <source>
        <dbReference type="Proteomes" id="UP000593875"/>
    </source>
</evidence>
<keyword evidence="4" id="KW-0029">Amino-acid transport</keyword>
<dbReference type="PANTHER" id="PTHR30483">
    <property type="entry name" value="LEUCINE-SPECIFIC-BINDING PROTEIN"/>
    <property type="match status" value="1"/>
</dbReference>
<proteinExistence type="inferred from homology"/>
<dbReference type="EMBL" id="CP062941">
    <property type="protein sequence ID" value="QOL48221.1"/>
    <property type="molecule type" value="Genomic_DNA"/>
</dbReference>
<gene>
    <name evidence="7" type="ORF">LPB04_14625</name>
</gene>
<keyword evidence="8" id="KW-1185">Reference proteome</keyword>
<feature type="chain" id="PRO_5032726684" evidence="5">
    <location>
        <begin position="25"/>
        <end position="390"/>
    </location>
</feature>
<dbReference type="InterPro" id="IPR028082">
    <property type="entry name" value="Peripla_BP_I"/>
</dbReference>
<organism evidence="7 8">
    <name type="scientific">Massilia litorea</name>
    <dbReference type="NCBI Taxonomy" id="2769491"/>
    <lineage>
        <taxon>Bacteria</taxon>
        <taxon>Pseudomonadati</taxon>
        <taxon>Pseudomonadota</taxon>
        <taxon>Betaproteobacteria</taxon>
        <taxon>Burkholderiales</taxon>
        <taxon>Oxalobacteraceae</taxon>
        <taxon>Telluria group</taxon>
        <taxon>Massilia</taxon>
    </lineage>
</organism>
<protein>
    <submittedName>
        <fullName evidence="7">ABC transporter substrate-binding protein</fullName>
    </submittedName>
</protein>
<dbReference type="AlphaFoldDB" id="A0A7L9TZL1"/>
<comment type="similarity">
    <text evidence="1">Belongs to the leucine-binding protein family.</text>
</comment>
<evidence type="ECO:0000256" key="2">
    <source>
        <dbReference type="ARBA" id="ARBA00022448"/>
    </source>
</evidence>
<dbReference type="InterPro" id="IPR051010">
    <property type="entry name" value="BCAA_transport"/>
</dbReference>
<dbReference type="RefSeq" id="WP_193685267.1">
    <property type="nucleotide sequence ID" value="NZ_CP062941.1"/>
</dbReference>
<feature type="domain" description="Leucine-binding protein" evidence="6">
    <location>
        <begin position="27"/>
        <end position="368"/>
    </location>
</feature>
<dbReference type="SUPFAM" id="SSF53822">
    <property type="entry name" value="Periplasmic binding protein-like I"/>
    <property type="match status" value="1"/>
</dbReference>
<dbReference type="Proteomes" id="UP000593875">
    <property type="component" value="Chromosome"/>
</dbReference>
<dbReference type="PRINTS" id="PR00337">
    <property type="entry name" value="LEUILEVALBP"/>
</dbReference>
<dbReference type="PANTHER" id="PTHR30483:SF6">
    <property type="entry name" value="PERIPLASMIC BINDING PROTEIN OF ABC TRANSPORTER FOR NATURAL AMINO ACIDS"/>
    <property type="match status" value="1"/>
</dbReference>
<sequence length="390" mass="41781">MKFTTIAAAFATTALFAFAPGAQAQDTIKVGVIAAFSGPFADYGKQMEGGIKAWMAQHGDTVAGKKIQIIYKDTTGPAPEVAKRLAQELVVRDKVDFLAGFGLTPEALAVAPIAQQAKKPMIIMNAATSVITTKSDYIARFSMTLPQISAPMADWAVKNKIKTVATVVADYGPGIDAEKAFSERLVKNGGTVAEAIRVPLRNPEFASFIQRIKDAKPDAVFVFVPAGEQSIAFMKGYRERGLAAAGIRVIATGDLTDDHVLPAMGDATQGVITTFHYSAAHKSPENDAFLKSFAAANPQGGRPNFMAVAAYDGMNAIYQVSQKLNGKIDGDKAMEVLKGMKIQSPRGPISIDPATRDVVQTVYVRKVENVNGQPYNVEFDQFTNQKDPGK</sequence>
<dbReference type="KEGG" id="mlir:LPB04_14625"/>
<evidence type="ECO:0000256" key="1">
    <source>
        <dbReference type="ARBA" id="ARBA00010062"/>
    </source>
</evidence>
<keyword evidence="2" id="KW-0813">Transport</keyword>
<dbReference type="CDD" id="cd20013">
    <property type="entry name" value="PBP1_RPA0985_benzoate-like"/>
    <property type="match status" value="1"/>
</dbReference>
<name>A0A7L9TZL1_9BURK</name>
<dbReference type="InterPro" id="IPR028081">
    <property type="entry name" value="Leu-bd"/>
</dbReference>
<dbReference type="GO" id="GO:0006865">
    <property type="term" value="P:amino acid transport"/>
    <property type="evidence" value="ECO:0007669"/>
    <property type="project" value="UniProtKB-KW"/>
</dbReference>
<dbReference type="Pfam" id="PF13458">
    <property type="entry name" value="Peripla_BP_6"/>
    <property type="match status" value="1"/>
</dbReference>
<dbReference type="InterPro" id="IPR000709">
    <property type="entry name" value="Leu_Ile_Val-bd"/>
</dbReference>
<feature type="signal peptide" evidence="5">
    <location>
        <begin position="1"/>
        <end position="24"/>
    </location>
</feature>
<evidence type="ECO:0000256" key="5">
    <source>
        <dbReference type="SAM" id="SignalP"/>
    </source>
</evidence>
<evidence type="ECO:0000313" key="7">
    <source>
        <dbReference type="EMBL" id="QOL48221.1"/>
    </source>
</evidence>
<evidence type="ECO:0000259" key="6">
    <source>
        <dbReference type="Pfam" id="PF13458"/>
    </source>
</evidence>
<dbReference type="Gene3D" id="3.40.50.2300">
    <property type="match status" value="2"/>
</dbReference>
<reference evidence="7 8" key="1">
    <citation type="submission" date="2020-10" db="EMBL/GenBank/DDBJ databases">
        <title>Genome sequencing of Massilia sp. LPB0304.</title>
        <authorList>
            <person name="Kim J."/>
        </authorList>
    </citation>
    <scope>NUCLEOTIDE SEQUENCE [LARGE SCALE GENOMIC DNA]</scope>
    <source>
        <strain evidence="7 8">LPB0304</strain>
    </source>
</reference>
<accession>A0A7L9TZL1</accession>
<keyword evidence="3 5" id="KW-0732">Signal</keyword>
<evidence type="ECO:0000256" key="3">
    <source>
        <dbReference type="ARBA" id="ARBA00022729"/>
    </source>
</evidence>